<keyword evidence="2" id="KW-1185">Reference proteome</keyword>
<accession>A0A9X9Q2V4</accession>
<organism evidence="1 2">
    <name type="scientific">Gulo gulo</name>
    <name type="common">Wolverine</name>
    <name type="synonym">Gluton</name>
    <dbReference type="NCBI Taxonomy" id="48420"/>
    <lineage>
        <taxon>Eukaryota</taxon>
        <taxon>Metazoa</taxon>
        <taxon>Chordata</taxon>
        <taxon>Craniata</taxon>
        <taxon>Vertebrata</taxon>
        <taxon>Euteleostomi</taxon>
        <taxon>Mammalia</taxon>
        <taxon>Eutheria</taxon>
        <taxon>Laurasiatheria</taxon>
        <taxon>Carnivora</taxon>
        <taxon>Caniformia</taxon>
        <taxon>Musteloidea</taxon>
        <taxon>Mustelidae</taxon>
        <taxon>Guloninae</taxon>
        <taxon>Gulo</taxon>
    </lineage>
</organism>
<name>A0A9X9Q2V4_GULGU</name>
<dbReference type="AlphaFoldDB" id="A0A9X9Q2V4"/>
<comment type="caution">
    <text evidence="1">The sequence shown here is derived from an EMBL/GenBank/DDBJ whole genome shotgun (WGS) entry which is preliminary data.</text>
</comment>
<reference evidence="1 2" key="1">
    <citation type="submission" date="2018-10" db="EMBL/GenBank/DDBJ databases">
        <authorList>
            <person name="Ekblom R."/>
            <person name="Jareborg N."/>
        </authorList>
    </citation>
    <scope>NUCLEOTIDE SEQUENCE [LARGE SCALE GENOMIC DNA]</scope>
    <source>
        <tissue evidence="1">Muscle</tissue>
    </source>
</reference>
<dbReference type="EMBL" id="CYRY02026032">
    <property type="protein sequence ID" value="VCW98603.1"/>
    <property type="molecule type" value="Genomic_DNA"/>
</dbReference>
<evidence type="ECO:0000313" key="2">
    <source>
        <dbReference type="Proteomes" id="UP000269945"/>
    </source>
</evidence>
<dbReference type="Proteomes" id="UP000269945">
    <property type="component" value="Unassembled WGS sequence"/>
</dbReference>
<sequence>MFTISASLSQNFECQGKEVFVFWELSCTLLRNIL</sequence>
<proteinExistence type="predicted"/>
<evidence type="ECO:0000313" key="1">
    <source>
        <dbReference type="EMBL" id="VCW98603.1"/>
    </source>
</evidence>
<gene>
    <name evidence="1" type="ORF">BN2614_LOCUS3</name>
</gene>
<protein>
    <submittedName>
        <fullName evidence="1">Uncharacterized protein</fullName>
    </submittedName>
</protein>